<feature type="signal peptide" evidence="4">
    <location>
        <begin position="1"/>
        <end position="33"/>
    </location>
</feature>
<dbReference type="OrthoDB" id="5476112at2"/>
<dbReference type="Gene3D" id="4.10.1080.10">
    <property type="entry name" value="TSP type-3 repeat"/>
    <property type="match status" value="1"/>
</dbReference>
<dbReference type="Pfam" id="PF02412">
    <property type="entry name" value="TSP_3"/>
    <property type="match status" value="2"/>
</dbReference>
<dbReference type="GO" id="GO:0007155">
    <property type="term" value="P:cell adhesion"/>
    <property type="evidence" value="ECO:0007669"/>
    <property type="project" value="InterPro"/>
</dbReference>
<dbReference type="PROSITE" id="PS51257">
    <property type="entry name" value="PROKAR_LIPOPROTEIN"/>
    <property type="match status" value="1"/>
</dbReference>
<protein>
    <submittedName>
        <fullName evidence="5">Uncharacterized protein</fullName>
    </submittedName>
</protein>
<evidence type="ECO:0000313" key="6">
    <source>
        <dbReference type="Proteomes" id="UP000321412"/>
    </source>
</evidence>
<feature type="compositionally biased region" description="Acidic residues" evidence="3">
    <location>
        <begin position="606"/>
        <end position="625"/>
    </location>
</feature>
<evidence type="ECO:0000256" key="2">
    <source>
        <dbReference type="ARBA" id="ARBA00022837"/>
    </source>
</evidence>
<dbReference type="EMBL" id="VOSM01000002">
    <property type="protein sequence ID" value="TXD38581.1"/>
    <property type="molecule type" value="Genomic_DNA"/>
</dbReference>
<organism evidence="5 6">
    <name type="scientific">Lujinxingia vulgaris</name>
    <dbReference type="NCBI Taxonomy" id="2600176"/>
    <lineage>
        <taxon>Bacteria</taxon>
        <taxon>Deltaproteobacteria</taxon>
        <taxon>Bradymonadales</taxon>
        <taxon>Lujinxingiaceae</taxon>
        <taxon>Lujinxingia</taxon>
    </lineage>
</organism>
<feature type="region of interest" description="Disordered" evidence="3">
    <location>
        <begin position="589"/>
        <end position="674"/>
    </location>
</feature>
<reference evidence="5 6" key="1">
    <citation type="submission" date="2019-08" db="EMBL/GenBank/DDBJ databases">
        <title>Bradymonadales sp. TMQ4.</title>
        <authorList>
            <person name="Liang Q."/>
        </authorList>
    </citation>
    <scope>NUCLEOTIDE SEQUENCE [LARGE SCALE GENOMIC DNA]</scope>
    <source>
        <strain evidence="5 6">TMQ4</strain>
    </source>
</reference>
<dbReference type="RefSeq" id="WP_146980518.1">
    <property type="nucleotide sequence ID" value="NZ_VOSM01000002.1"/>
</dbReference>
<feature type="compositionally biased region" description="Polar residues" evidence="3">
    <location>
        <begin position="636"/>
        <end position="647"/>
    </location>
</feature>
<evidence type="ECO:0000256" key="4">
    <source>
        <dbReference type="SAM" id="SignalP"/>
    </source>
</evidence>
<keyword evidence="2" id="KW-0106">Calcium</keyword>
<dbReference type="PANTHER" id="PTHR10199">
    <property type="entry name" value="THROMBOSPONDIN"/>
    <property type="match status" value="1"/>
</dbReference>
<sequence length="966" mass="101712">MKNVSTLRRARQAPGLTALALLLLCSTSTGCMMDFDGFTAGETGLLDDTDLPGDTGTDVGADVDSDSDIDAEDPDGGDTDVPPGDGEPGSVCASDDECAGNGVCRSNVCLTPCDFSDEDACSTGFFCSEVGAENLCVPSCDDRQSCDAHNVGRDDLSCVYLQQSGLAAGNSDVRLDRACLVDSDDDGVTDAIDNCPDDVNPTQLDSNGDGLGDACSDEPTCHPDATDGLIIYPRVALPPGQLSVPQAIYDRQLVLLSNSDDPTRASTAAVLDRAASTWSEYADLAYAGVSRSVTQVGGRYTLISPGHSPLSDRKSGSWLTVMPDGAFGPETPFGANLSTMSAMMMPSGVVVGLGTTPDSSSLFLLQIQRDGRVSLTGSVSDLDASAPYQVIPTPYDRAVIAQFDSATREVSTAGISPNGGTSSVTRTTIPSTWPAVPVVGEEDLAEDISNFDPIAFPAAADQLYIFDRNNGRAAKINGSSFQRRADYDIPELFEGLTGVQVYVLPRALGLGVVGRPEDAPDQIEVRELYFSCHPITAAIDADEDGVGDLLDNCPTSANADQLDLDGNGFGDVCDDDIDGDRIINGSDVLIIPGEDGADPQTIDMSMDADNDGTPDGDDPDTDGDGIADRYDPFPRDSSNNGLKNTWTGDADADGSPDGSERGLDSNPFLPLDTPSAREIIFMTEGDDGTRTLHRAPTADASAAAALDIPATINPHGLRVSPSGRFVSFLTDAPGQTESFGVYDLVNDTFLFERNVGAALRSINIVEDGVDAPGSYVATQQAFGDTGRWRISQIRIDPDVDVTTVFSGIDHIWESSQSGSILIFNAYDSDCRECALTYGIDLSAESPQPVLLNAIPAGAQGLHHPASASRFVTTWQDDEGATVVGEFSFSGTYFSYTFGPVTLPGRFEDINAASINRTSPRQLVFAASGDDNPAMLWVNSPNALLPKLRYLPAGAFDDPVVELQLAP</sequence>
<dbReference type="InterPro" id="IPR003367">
    <property type="entry name" value="Thrombospondin_3-like_rpt"/>
</dbReference>
<feature type="region of interest" description="Disordered" evidence="3">
    <location>
        <begin position="49"/>
        <end position="90"/>
    </location>
</feature>
<feature type="compositionally biased region" description="Acidic residues" evidence="3">
    <location>
        <begin position="61"/>
        <end position="78"/>
    </location>
</feature>
<dbReference type="AlphaFoldDB" id="A0A5C6X9R8"/>
<proteinExistence type="predicted"/>
<gene>
    <name evidence="5" type="ORF">FRC98_06785</name>
</gene>
<keyword evidence="6" id="KW-1185">Reference proteome</keyword>
<name>A0A5C6X9R8_9DELT</name>
<keyword evidence="1 4" id="KW-0732">Signal</keyword>
<dbReference type="GO" id="GO:0005509">
    <property type="term" value="F:calcium ion binding"/>
    <property type="evidence" value="ECO:0007669"/>
    <property type="project" value="InterPro"/>
</dbReference>
<accession>A0A5C6X9R8</accession>
<evidence type="ECO:0000256" key="3">
    <source>
        <dbReference type="SAM" id="MobiDB-lite"/>
    </source>
</evidence>
<evidence type="ECO:0000313" key="5">
    <source>
        <dbReference type="EMBL" id="TXD38581.1"/>
    </source>
</evidence>
<dbReference type="InterPro" id="IPR028974">
    <property type="entry name" value="TSP_type-3_rpt"/>
</dbReference>
<comment type="caution">
    <text evidence="5">The sequence shown here is derived from an EMBL/GenBank/DDBJ whole genome shotgun (WGS) entry which is preliminary data.</text>
</comment>
<feature type="chain" id="PRO_5022755780" evidence="4">
    <location>
        <begin position="34"/>
        <end position="966"/>
    </location>
</feature>
<dbReference type="SUPFAM" id="SSF103647">
    <property type="entry name" value="TSP type-3 repeat"/>
    <property type="match status" value="3"/>
</dbReference>
<evidence type="ECO:0000256" key="1">
    <source>
        <dbReference type="ARBA" id="ARBA00022729"/>
    </source>
</evidence>
<dbReference type="Proteomes" id="UP000321412">
    <property type="component" value="Unassembled WGS sequence"/>
</dbReference>